<sequence>MKTGAPAAALCLPPPPSLTGHCLFLGPLSHRPVFSQDTGNFSIFPGQGHWTAREEVRLLDAIEQYGYGNWEDIARHIETRTPDEARNKYISSYIDGAIGRASWKPALERLQLPIEHTVPDTGPLSPTLGSSLPSQPPSTRRTPYLDTCHTEMILRG</sequence>
<dbReference type="AlphaFoldDB" id="A0A3R7QHV4"/>
<accession>A0A3R7QHV4</accession>
<dbReference type="PROSITE" id="PS51294">
    <property type="entry name" value="HTH_MYB"/>
    <property type="match status" value="1"/>
</dbReference>
<dbReference type="FunFam" id="1.10.10.60:FF:000170">
    <property type="entry name" value="Transcriptional adapter"/>
    <property type="match status" value="1"/>
</dbReference>
<dbReference type="CDD" id="cd00167">
    <property type="entry name" value="SANT"/>
    <property type="match status" value="1"/>
</dbReference>
<reference evidence="6 7" key="2">
    <citation type="submission" date="2019-01" db="EMBL/GenBank/DDBJ databases">
        <title>The decoding of complex shrimp genome reveals the adaptation for benthos swimmer, frequently molting mechanism and breeding impact on genome.</title>
        <authorList>
            <person name="Sun Y."/>
            <person name="Gao Y."/>
            <person name="Yu Y."/>
        </authorList>
    </citation>
    <scope>NUCLEOTIDE SEQUENCE [LARGE SCALE GENOMIC DNA]</scope>
    <source>
        <tissue evidence="6">Muscle</tissue>
    </source>
</reference>
<dbReference type="InterPro" id="IPR009057">
    <property type="entry name" value="Homeodomain-like_sf"/>
</dbReference>
<keyword evidence="7" id="KW-1185">Reference proteome</keyword>
<evidence type="ECO:0000256" key="2">
    <source>
        <dbReference type="SAM" id="MobiDB-lite"/>
    </source>
</evidence>
<dbReference type="SUPFAM" id="SSF46689">
    <property type="entry name" value="Homeodomain-like"/>
    <property type="match status" value="1"/>
</dbReference>
<dbReference type="PANTHER" id="PTHR12374:SF63">
    <property type="entry name" value="TRANSCRIPTIONAL ADAPTER 2-BETA"/>
    <property type="match status" value="1"/>
</dbReference>
<feature type="domain" description="HTH myb-type" evidence="5">
    <location>
        <begin position="48"/>
        <end position="97"/>
    </location>
</feature>
<evidence type="ECO:0000259" key="3">
    <source>
        <dbReference type="PROSITE" id="PS50090"/>
    </source>
</evidence>
<dbReference type="GO" id="GO:0005634">
    <property type="term" value="C:nucleus"/>
    <property type="evidence" value="ECO:0007669"/>
    <property type="project" value="UniProtKB-SubCell"/>
</dbReference>
<gene>
    <name evidence="6" type="ORF">C7M84_001854</name>
</gene>
<organism evidence="6 7">
    <name type="scientific">Penaeus vannamei</name>
    <name type="common">Whiteleg shrimp</name>
    <name type="synonym">Litopenaeus vannamei</name>
    <dbReference type="NCBI Taxonomy" id="6689"/>
    <lineage>
        <taxon>Eukaryota</taxon>
        <taxon>Metazoa</taxon>
        <taxon>Ecdysozoa</taxon>
        <taxon>Arthropoda</taxon>
        <taxon>Crustacea</taxon>
        <taxon>Multicrustacea</taxon>
        <taxon>Malacostraca</taxon>
        <taxon>Eumalacostraca</taxon>
        <taxon>Eucarida</taxon>
        <taxon>Decapoda</taxon>
        <taxon>Dendrobranchiata</taxon>
        <taxon>Penaeoidea</taxon>
        <taxon>Penaeidae</taxon>
        <taxon>Penaeus</taxon>
    </lineage>
</organism>
<feature type="region of interest" description="Disordered" evidence="2">
    <location>
        <begin position="117"/>
        <end position="144"/>
    </location>
</feature>
<dbReference type="GO" id="GO:0003682">
    <property type="term" value="F:chromatin binding"/>
    <property type="evidence" value="ECO:0007669"/>
    <property type="project" value="TreeGrafter"/>
</dbReference>
<reference evidence="6 7" key="1">
    <citation type="submission" date="2018-04" db="EMBL/GenBank/DDBJ databases">
        <authorList>
            <person name="Zhang X."/>
            <person name="Yuan J."/>
            <person name="Li F."/>
            <person name="Xiang J."/>
        </authorList>
    </citation>
    <scope>NUCLEOTIDE SEQUENCE [LARGE SCALE GENOMIC DNA]</scope>
    <source>
        <tissue evidence="6">Muscle</tissue>
    </source>
</reference>
<dbReference type="PANTHER" id="PTHR12374">
    <property type="entry name" value="TRANSCRIPTIONAL ADAPTOR 2 ADA2 -RELATED"/>
    <property type="match status" value="1"/>
</dbReference>
<dbReference type="InterPro" id="IPR017930">
    <property type="entry name" value="Myb_dom"/>
</dbReference>
<dbReference type="InterPro" id="IPR001005">
    <property type="entry name" value="SANT/Myb"/>
</dbReference>
<feature type="domain" description="Myb-like" evidence="3">
    <location>
        <begin position="47"/>
        <end position="93"/>
    </location>
</feature>
<dbReference type="OrthoDB" id="270417at2759"/>
<dbReference type="PROSITE" id="PS51293">
    <property type="entry name" value="SANT"/>
    <property type="match status" value="1"/>
</dbReference>
<name>A0A3R7QHV4_PENVA</name>
<protein>
    <submittedName>
        <fullName evidence="6">Putative transcriptional adapter 2B-like</fullName>
    </submittedName>
</protein>
<dbReference type="PROSITE" id="PS50090">
    <property type="entry name" value="MYB_LIKE"/>
    <property type="match status" value="1"/>
</dbReference>
<dbReference type="InterPro" id="IPR017884">
    <property type="entry name" value="SANT_dom"/>
</dbReference>
<feature type="compositionally biased region" description="Low complexity" evidence="2">
    <location>
        <begin position="121"/>
        <end position="139"/>
    </location>
</feature>
<dbReference type="Pfam" id="PF00249">
    <property type="entry name" value="Myb_DNA-binding"/>
    <property type="match status" value="1"/>
</dbReference>
<evidence type="ECO:0000259" key="4">
    <source>
        <dbReference type="PROSITE" id="PS51293"/>
    </source>
</evidence>
<comment type="caution">
    <text evidence="6">The sequence shown here is derived from an EMBL/GenBank/DDBJ whole genome shotgun (WGS) entry which is preliminary data.</text>
</comment>
<dbReference type="Proteomes" id="UP000283509">
    <property type="component" value="Unassembled WGS sequence"/>
</dbReference>
<dbReference type="SMART" id="SM00717">
    <property type="entry name" value="SANT"/>
    <property type="match status" value="1"/>
</dbReference>
<dbReference type="GO" id="GO:0070461">
    <property type="term" value="C:SAGA-type complex"/>
    <property type="evidence" value="ECO:0007669"/>
    <property type="project" value="TreeGrafter"/>
</dbReference>
<proteinExistence type="predicted"/>
<evidence type="ECO:0000256" key="1">
    <source>
        <dbReference type="ARBA" id="ARBA00004123"/>
    </source>
</evidence>
<evidence type="ECO:0000313" key="6">
    <source>
        <dbReference type="EMBL" id="ROT79427.1"/>
    </source>
</evidence>
<dbReference type="Gene3D" id="1.10.10.60">
    <property type="entry name" value="Homeodomain-like"/>
    <property type="match status" value="1"/>
</dbReference>
<dbReference type="STRING" id="6689.A0A3R7QHV4"/>
<feature type="domain" description="SANT" evidence="4">
    <location>
        <begin position="45"/>
        <end position="97"/>
    </location>
</feature>
<dbReference type="GO" id="GO:0006338">
    <property type="term" value="P:chromatin remodeling"/>
    <property type="evidence" value="ECO:0007669"/>
    <property type="project" value="TreeGrafter"/>
</dbReference>
<evidence type="ECO:0000313" key="7">
    <source>
        <dbReference type="Proteomes" id="UP000283509"/>
    </source>
</evidence>
<dbReference type="EMBL" id="QCYY01001247">
    <property type="protein sequence ID" value="ROT79427.1"/>
    <property type="molecule type" value="Genomic_DNA"/>
</dbReference>
<dbReference type="GO" id="GO:0006357">
    <property type="term" value="P:regulation of transcription by RNA polymerase II"/>
    <property type="evidence" value="ECO:0007669"/>
    <property type="project" value="TreeGrafter"/>
</dbReference>
<comment type="subcellular location">
    <subcellularLocation>
        <location evidence="1">Nucleus</location>
    </subcellularLocation>
</comment>
<evidence type="ECO:0000259" key="5">
    <source>
        <dbReference type="PROSITE" id="PS51294"/>
    </source>
</evidence>
<dbReference type="GO" id="GO:0003713">
    <property type="term" value="F:transcription coactivator activity"/>
    <property type="evidence" value="ECO:0007669"/>
    <property type="project" value="TreeGrafter"/>
</dbReference>